<accession>A0ABP7BFR4</accession>
<dbReference type="InterPro" id="IPR009351">
    <property type="entry name" value="AlkZ-like"/>
</dbReference>
<evidence type="ECO:0000313" key="2">
    <source>
        <dbReference type="Proteomes" id="UP001500902"/>
    </source>
</evidence>
<dbReference type="Proteomes" id="UP001500902">
    <property type="component" value="Unassembled WGS sequence"/>
</dbReference>
<proteinExistence type="predicted"/>
<comment type="caution">
    <text evidence="1">The sequence shown here is derived from an EMBL/GenBank/DDBJ whole genome shotgun (WGS) entry which is preliminary data.</text>
</comment>
<name>A0ABP7BFR4_9ACTN</name>
<sequence>MPASEEAEQVTWSQVLSWRLVQQHLAPRMPSGGVADVASALCGLHAQLTSSAELSAVARLRNPREHELEESLWNRRDLVKLWGVRGTLHFLPAAELDEWLSVFGTFGNYGMGKPDVRRLVDMVGRALYGRHLTRVELAREVDRLCGSAEYGRLLTESWGTALKPASFSGRLCFAPGEGTTVRFTHPGSWVGADPSSVPPHDARPAVARRALAMHGAAGLEDLTRWLGTGSGRTVELLASLGPAAVPVTIEGRPGYALAEHLPGLRAATEPRTVRLLPAFDQWTITLPRDTDAGLAPVHRPRVYRPQGWLSPVILVGHRIRGVWRATRQGGGLLVTLESFGRGLPRWAMLAAEHEAERLAAVSGRRLALTWEA</sequence>
<dbReference type="EMBL" id="BAAAZP010000041">
    <property type="protein sequence ID" value="GAA3659516.1"/>
    <property type="molecule type" value="Genomic_DNA"/>
</dbReference>
<gene>
    <name evidence="1" type="ORF">GCM10022224_023660</name>
</gene>
<dbReference type="PANTHER" id="PTHR38479:SF2">
    <property type="entry name" value="WINGED HELIX DNA-BINDING DOMAIN-CONTAINING PROTEIN"/>
    <property type="match status" value="1"/>
</dbReference>
<dbReference type="GO" id="GO:0003677">
    <property type="term" value="F:DNA binding"/>
    <property type="evidence" value="ECO:0007669"/>
    <property type="project" value="UniProtKB-KW"/>
</dbReference>
<protein>
    <submittedName>
        <fullName evidence="1">Winged helix DNA-binding domain-containing protein</fullName>
    </submittedName>
</protein>
<keyword evidence="1" id="KW-0238">DNA-binding</keyword>
<dbReference type="Pfam" id="PF06224">
    <property type="entry name" value="AlkZ-like"/>
    <property type="match status" value="1"/>
</dbReference>
<reference evidence="2" key="1">
    <citation type="journal article" date="2019" name="Int. J. Syst. Evol. Microbiol.">
        <title>The Global Catalogue of Microorganisms (GCM) 10K type strain sequencing project: providing services to taxonomists for standard genome sequencing and annotation.</title>
        <authorList>
            <consortium name="The Broad Institute Genomics Platform"/>
            <consortium name="The Broad Institute Genome Sequencing Center for Infectious Disease"/>
            <person name="Wu L."/>
            <person name="Ma J."/>
        </authorList>
    </citation>
    <scope>NUCLEOTIDE SEQUENCE [LARGE SCALE GENOMIC DNA]</scope>
    <source>
        <strain evidence="2">JCM 16904</strain>
    </source>
</reference>
<dbReference type="PANTHER" id="PTHR38479">
    <property type="entry name" value="LMO0824 PROTEIN"/>
    <property type="match status" value="1"/>
</dbReference>
<organism evidence="1 2">
    <name type="scientific">Nonomuraea antimicrobica</name>
    <dbReference type="NCBI Taxonomy" id="561173"/>
    <lineage>
        <taxon>Bacteria</taxon>
        <taxon>Bacillati</taxon>
        <taxon>Actinomycetota</taxon>
        <taxon>Actinomycetes</taxon>
        <taxon>Streptosporangiales</taxon>
        <taxon>Streptosporangiaceae</taxon>
        <taxon>Nonomuraea</taxon>
    </lineage>
</organism>
<keyword evidence="2" id="KW-1185">Reference proteome</keyword>
<evidence type="ECO:0000313" key="1">
    <source>
        <dbReference type="EMBL" id="GAA3659516.1"/>
    </source>
</evidence>
<dbReference type="RefSeq" id="WP_344876032.1">
    <property type="nucleotide sequence ID" value="NZ_BAAAZP010000041.1"/>
</dbReference>